<keyword evidence="1" id="KW-0793">Thylakoid</keyword>
<evidence type="ECO:0008006" key="6">
    <source>
        <dbReference type="Google" id="ProtNLM"/>
    </source>
</evidence>
<name>A0A7S2LFM2_9STRA</name>
<protein>
    <recommendedName>
        <fullName evidence="6">Extrinsic protein in photosystem II</fullName>
    </recommendedName>
</protein>
<dbReference type="EMBL" id="JATAAI010000033">
    <property type="protein sequence ID" value="KAK1735536.1"/>
    <property type="molecule type" value="Genomic_DNA"/>
</dbReference>
<feature type="signal peptide" evidence="2">
    <location>
        <begin position="1"/>
        <end position="15"/>
    </location>
</feature>
<dbReference type="AlphaFoldDB" id="A0A7S2LFM2"/>
<keyword evidence="2" id="KW-0732">Signal</keyword>
<evidence type="ECO:0000313" key="4">
    <source>
        <dbReference type="EMBL" id="KAK1735536.1"/>
    </source>
</evidence>
<evidence type="ECO:0000256" key="2">
    <source>
        <dbReference type="SAM" id="SignalP"/>
    </source>
</evidence>
<feature type="chain" id="PRO_5042409308" description="Extrinsic protein in photosystem II" evidence="2">
    <location>
        <begin position="16"/>
        <end position="212"/>
    </location>
</feature>
<dbReference type="SUPFAM" id="SSF101112">
    <property type="entry name" value="Oxygen-evolving enhancer protein 3"/>
    <property type="match status" value="1"/>
</dbReference>
<sequence>MKIVAALALASTASAFAPVANNARQSVAMQAENSRREALSSIAAAGAIFLPAAANASAGESPRFSVFGLIGDGSSYSEGAAYGSDQASPVYSPYSIYGNVGTEAALYKEDGAVEIDRKKAYIAESQKRLSFLPGYVEKKQWFNVTDELTRYMYETRGAVRGLAKSPEQKELAKKFFQAIEEASLQATLKNQEKCAAASQASQDTLAAFVASY</sequence>
<dbReference type="EMBL" id="HBGZ01015574">
    <property type="protein sequence ID" value="CAD9603349.1"/>
    <property type="molecule type" value="Transcribed_RNA"/>
</dbReference>
<dbReference type="Gene3D" id="1.20.120.290">
    <property type="entry name" value="Oxygen-evolving enhancer protein 3 (PsbQ), four-helix up-down bundle"/>
    <property type="match status" value="1"/>
</dbReference>
<reference evidence="4" key="2">
    <citation type="submission" date="2023-06" db="EMBL/GenBank/DDBJ databases">
        <title>Survivors Of The Sea: Transcriptome response of Skeletonema marinoi to long-term dormancy.</title>
        <authorList>
            <person name="Pinder M.I.M."/>
            <person name="Kourtchenko O."/>
            <person name="Robertson E.K."/>
            <person name="Larsson T."/>
            <person name="Maumus F."/>
            <person name="Osuna-Cruz C.M."/>
            <person name="Vancaester E."/>
            <person name="Stenow R."/>
            <person name="Vandepoele K."/>
            <person name="Ploug H."/>
            <person name="Bruchert V."/>
            <person name="Godhe A."/>
            <person name="Topel M."/>
        </authorList>
    </citation>
    <scope>NUCLEOTIDE SEQUENCE</scope>
    <source>
        <strain evidence="4">R05AC</strain>
    </source>
</reference>
<dbReference type="InterPro" id="IPR023222">
    <property type="entry name" value="PsbQ-like_dom_sf"/>
</dbReference>
<evidence type="ECO:0000256" key="1">
    <source>
        <dbReference type="ARBA" id="ARBA00023078"/>
    </source>
</evidence>
<evidence type="ECO:0000313" key="5">
    <source>
        <dbReference type="Proteomes" id="UP001224775"/>
    </source>
</evidence>
<evidence type="ECO:0000313" key="3">
    <source>
        <dbReference type="EMBL" id="CAD9603349.1"/>
    </source>
</evidence>
<accession>A0A7S2LFM2</accession>
<reference evidence="3" key="1">
    <citation type="submission" date="2021-01" db="EMBL/GenBank/DDBJ databases">
        <authorList>
            <person name="Corre E."/>
            <person name="Pelletier E."/>
            <person name="Niang G."/>
            <person name="Scheremetjew M."/>
            <person name="Finn R."/>
            <person name="Kale V."/>
            <person name="Holt S."/>
            <person name="Cochrane G."/>
            <person name="Meng A."/>
            <person name="Brown T."/>
            <person name="Cohen L."/>
        </authorList>
    </citation>
    <scope>NUCLEOTIDE SEQUENCE</scope>
    <source>
        <strain evidence="3">SM1012Den-03</strain>
    </source>
</reference>
<gene>
    <name evidence="4" type="ORF">QTG54_013699</name>
    <name evidence="3" type="ORF">SMAR0320_LOCUS11130</name>
</gene>
<organism evidence="3">
    <name type="scientific">Skeletonema marinoi</name>
    <dbReference type="NCBI Taxonomy" id="267567"/>
    <lineage>
        <taxon>Eukaryota</taxon>
        <taxon>Sar</taxon>
        <taxon>Stramenopiles</taxon>
        <taxon>Ochrophyta</taxon>
        <taxon>Bacillariophyta</taxon>
        <taxon>Coscinodiscophyceae</taxon>
        <taxon>Thalassiosirophycidae</taxon>
        <taxon>Thalassiosirales</taxon>
        <taxon>Skeletonemataceae</taxon>
        <taxon>Skeletonema</taxon>
        <taxon>Skeletonema marinoi-dohrnii complex</taxon>
    </lineage>
</organism>
<dbReference type="Proteomes" id="UP001224775">
    <property type="component" value="Unassembled WGS sequence"/>
</dbReference>
<keyword evidence="5" id="KW-1185">Reference proteome</keyword>
<proteinExistence type="predicted"/>